<organism evidence="2">
    <name type="scientific">viral metagenome</name>
    <dbReference type="NCBI Taxonomy" id="1070528"/>
    <lineage>
        <taxon>unclassified sequences</taxon>
        <taxon>metagenomes</taxon>
        <taxon>organismal metagenomes</taxon>
    </lineage>
</organism>
<feature type="transmembrane region" description="Helical" evidence="1">
    <location>
        <begin position="7"/>
        <end position="25"/>
    </location>
</feature>
<keyword evidence="1" id="KW-0812">Transmembrane</keyword>
<proteinExistence type="predicted"/>
<dbReference type="SUPFAM" id="SSF81324">
    <property type="entry name" value="Voltage-gated potassium channels"/>
    <property type="match status" value="1"/>
</dbReference>
<accession>A0A6C0JYW3</accession>
<evidence type="ECO:0000313" key="2">
    <source>
        <dbReference type="EMBL" id="QHU10965.1"/>
    </source>
</evidence>
<name>A0A6C0JYW3_9ZZZZ</name>
<dbReference type="AlphaFoldDB" id="A0A6C0JYW3"/>
<evidence type="ECO:0008006" key="3">
    <source>
        <dbReference type="Google" id="ProtNLM"/>
    </source>
</evidence>
<dbReference type="Gene3D" id="1.10.287.70">
    <property type="match status" value="1"/>
</dbReference>
<dbReference type="EMBL" id="MN740777">
    <property type="protein sequence ID" value="QHU10965.1"/>
    <property type="molecule type" value="Genomic_DNA"/>
</dbReference>
<keyword evidence="1" id="KW-0472">Membrane</keyword>
<protein>
    <recommendedName>
        <fullName evidence="3">Potassium channel domain-containing protein</fullName>
    </recommendedName>
</protein>
<evidence type="ECO:0000256" key="1">
    <source>
        <dbReference type="SAM" id="Phobius"/>
    </source>
</evidence>
<sequence length="100" mass="11617">MRQVFQTFLFQIVSILIFGSLYWIYSDDFSLNVKNKNKNDLRALDCFFTSVTVQAGVGYSILNPETNRAVILLMVQQLIMVFANILLVYLFSMHLISKRK</sequence>
<reference evidence="2" key="1">
    <citation type="journal article" date="2020" name="Nature">
        <title>Giant virus diversity and host interactions through global metagenomics.</title>
        <authorList>
            <person name="Schulz F."/>
            <person name="Roux S."/>
            <person name="Paez-Espino D."/>
            <person name="Jungbluth S."/>
            <person name="Walsh D.A."/>
            <person name="Denef V.J."/>
            <person name="McMahon K.D."/>
            <person name="Konstantinidis K.T."/>
            <person name="Eloe-Fadrosh E.A."/>
            <person name="Kyrpides N.C."/>
            <person name="Woyke T."/>
        </authorList>
    </citation>
    <scope>NUCLEOTIDE SEQUENCE</scope>
    <source>
        <strain evidence="2">GVMAG-S-1101165-83</strain>
    </source>
</reference>
<keyword evidence="1" id="KW-1133">Transmembrane helix</keyword>
<feature type="transmembrane region" description="Helical" evidence="1">
    <location>
        <begin position="69"/>
        <end position="91"/>
    </location>
</feature>